<keyword evidence="6 10" id="KW-0862">Zinc</keyword>
<dbReference type="EMBL" id="VTPS01000021">
    <property type="protein sequence ID" value="TZE80896.1"/>
    <property type="molecule type" value="Genomic_DNA"/>
</dbReference>
<dbReference type="Pfam" id="PF01475">
    <property type="entry name" value="FUR"/>
    <property type="match status" value="1"/>
</dbReference>
<dbReference type="PANTHER" id="PTHR33202">
    <property type="entry name" value="ZINC UPTAKE REGULATION PROTEIN"/>
    <property type="match status" value="1"/>
</dbReference>
<dbReference type="PANTHER" id="PTHR33202:SF8">
    <property type="entry name" value="PEROXIDE-RESPONSIVE REPRESSOR PERR"/>
    <property type="match status" value="1"/>
</dbReference>
<comment type="cofactor">
    <cofactor evidence="10">
        <name>Zn(2+)</name>
        <dbReference type="ChEBI" id="CHEBI:29105"/>
    </cofactor>
    <text evidence="10">Binds 1 zinc ion per subunit.</text>
</comment>
<protein>
    <submittedName>
        <fullName evidence="12">Transcriptional repressor</fullName>
    </submittedName>
</protein>
<evidence type="ECO:0000256" key="3">
    <source>
        <dbReference type="ARBA" id="ARBA00022490"/>
    </source>
</evidence>
<dbReference type="FunFam" id="1.10.10.10:FF:000007">
    <property type="entry name" value="Ferric uptake regulation protein"/>
    <property type="match status" value="1"/>
</dbReference>
<dbReference type="Gene3D" id="1.10.10.10">
    <property type="entry name" value="Winged helix-like DNA-binding domain superfamily/Winged helix DNA-binding domain"/>
    <property type="match status" value="1"/>
</dbReference>
<comment type="cofactor">
    <cofactor evidence="11">
        <name>Mn(2+)</name>
        <dbReference type="ChEBI" id="CHEBI:29035"/>
    </cofactor>
    <cofactor evidence="11">
        <name>Fe(2+)</name>
        <dbReference type="ChEBI" id="CHEBI:29033"/>
    </cofactor>
    <text evidence="11">Binds 1 Mn(2+) or Fe(2+) ion per subunit.</text>
</comment>
<evidence type="ECO:0000256" key="2">
    <source>
        <dbReference type="ARBA" id="ARBA00007957"/>
    </source>
</evidence>
<evidence type="ECO:0000313" key="13">
    <source>
        <dbReference type="Proteomes" id="UP000322976"/>
    </source>
</evidence>
<evidence type="ECO:0000256" key="8">
    <source>
        <dbReference type="ARBA" id="ARBA00023125"/>
    </source>
</evidence>
<reference evidence="12 13" key="1">
    <citation type="submission" date="2019-08" db="EMBL/GenBank/DDBJ databases">
        <title>Calorimonas adulescens gen. nov., sp. nov., an anaerobic thermophilic bacterium from Sakhalin hot spring.</title>
        <authorList>
            <person name="Khomyakova M.A."/>
            <person name="Merkel A.Y."/>
            <person name="Novikov A."/>
            <person name="Bonch-Osmolovskaya E.A."/>
            <person name="Slobodkin A.I."/>
        </authorList>
    </citation>
    <scope>NUCLEOTIDE SEQUENCE [LARGE SCALE GENOMIC DNA]</scope>
    <source>
        <strain evidence="12 13">A05MB</strain>
    </source>
</reference>
<evidence type="ECO:0000256" key="6">
    <source>
        <dbReference type="ARBA" id="ARBA00022833"/>
    </source>
</evidence>
<keyword evidence="13" id="KW-1185">Reference proteome</keyword>
<feature type="binding site" evidence="10">
    <location>
        <position position="91"/>
    </location>
    <ligand>
        <name>Zn(2+)</name>
        <dbReference type="ChEBI" id="CHEBI:29105"/>
    </ligand>
</feature>
<evidence type="ECO:0000256" key="11">
    <source>
        <dbReference type="PIRSR" id="PIRSR602481-2"/>
    </source>
</evidence>
<comment type="subcellular location">
    <subcellularLocation>
        <location evidence="1">Cytoplasm</location>
    </subcellularLocation>
</comment>
<organism evidence="12 13">
    <name type="scientific">Calorimonas adulescens</name>
    <dbReference type="NCBI Taxonomy" id="2606906"/>
    <lineage>
        <taxon>Bacteria</taxon>
        <taxon>Bacillati</taxon>
        <taxon>Bacillota</taxon>
        <taxon>Clostridia</taxon>
        <taxon>Thermoanaerobacterales</taxon>
        <taxon>Thermoanaerobacteraceae</taxon>
        <taxon>Calorimonas</taxon>
    </lineage>
</organism>
<evidence type="ECO:0000256" key="5">
    <source>
        <dbReference type="ARBA" id="ARBA00022723"/>
    </source>
</evidence>
<dbReference type="GO" id="GO:0000976">
    <property type="term" value="F:transcription cis-regulatory region binding"/>
    <property type="evidence" value="ECO:0007669"/>
    <property type="project" value="TreeGrafter"/>
</dbReference>
<dbReference type="InterPro" id="IPR043135">
    <property type="entry name" value="Fur_C"/>
</dbReference>
<dbReference type="GO" id="GO:0008270">
    <property type="term" value="F:zinc ion binding"/>
    <property type="evidence" value="ECO:0007669"/>
    <property type="project" value="TreeGrafter"/>
</dbReference>
<keyword evidence="9" id="KW-0804">Transcription</keyword>
<dbReference type="RefSeq" id="WP_149546088.1">
    <property type="nucleotide sequence ID" value="NZ_VTPS01000021.1"/>
</dbReference>
<dbReference type="InterPro" id="IPR002481">
    <property type="entry name" value="FUR"/>
</dbReference>
<proteinExistence type="inferred from homology"/>
<keyword evidence="5 10" id="KW-0479">Metal-binding</keyword>
<dbReference type="CDD" id="cd07153">
    <property type="entry name" value="Fur_like"/>
    <property type="match status" value="1"/>
</dbReference>
<keyword evidence="7" id="KW-0805">Transcription regulation</keyword>
<evidence type="ECO:0000256" key="1">
    <source>
        <dbReference type="ARBA" id="ARBA00004496"/>
    </source>
</evidence>
<dbReference type="Proteomes" id="UP000322976">
    <property type="component" value="Unassembled WGS sequence"/>
</dbReference>
<feature type="binding site" evidence="10">
    <location>
        <position position="131"/>
    </location>
    <ligand>
        <name>Zn(2+)</name>
        <dbReference type="ChEBI" id="CHEBI:29105"/>
    </ligand>
</feature>
<dbReference type="InterPro" id="IPR036388">
    <property type="entry name" value="WH-like_DNA-bd_sf"/>
</dbReference>
<comment type="similarity">
    <text evidence="2">Belongs to the Fur family.</text>
</comment>
<dbReference type="GO" id="GO:0005737">
    <property type="term" value="C:cytoplasm"/>
    <property type="evidence" value="ECO:0007669"/>
    <property type="project" value="UniProtKB-SubCell"/>
</dbReference>
<evidence type="ECO:0000256" key="10">
    <source>
        <dbReference type="PIRSR" id="PIRSR602481-1"/>
    </source>
</evidence>
<feature type="binding site" evidence="11">
    <location>
        <position position="106"/>
    </location>
    <ligand>
        <name>Fe cation</name>
        <dbReference type="ChEBI" id="CHEBI:24875"/>
    </ligand>
</feature>
<comment type="caution">
    <text evidence="12">The sequence shown here is derived from an EMBL/GenBank/DDBJ whole genome shotgun (WGS) entry which is preliminary data.</text>
</comment>
<gene>
    <name evidence="12" type="ORF">FWJ32_11415</name>
</gene>
<keyword evidence="3" id="KW-0963">Cytoplasm</keyword>
<evidence type="ECO:0000313" key="12">
    <source>
        <dbReference type="EMBL" id="TZE80896.1"/>
    </source>
</evidence>
<keyword evidence="11" id="KW-0408">Iron</keyword>
<dbReference type="GO" id="GO:0045892">
    <property type="term" value="P:negative regulation of DNA-templated transcription"/>
    <property type="evidence" value="ECO:0007669"/>
    <property type="project" value="TreeGrafter"/>
</dbReference>
<keyword evidence="8" id="KW-0238">DNA-binding</keyword>
<dbReference type="GO" id="GO:1900376">
    <property type="term" value="P:regulation of secondary metabolite biosynthetic process"/>
    <property type="evidence" value="ECO:0007669"/>
    <property type="project" value="TreeGrafter"/>
</dbReference>
<evidence type="ECO:0000256" key="4">
    <source>
        <dbReference type="ARBA" id="ARBA00022491"/>
    </source>
</evidence>
<dbReference type="InterPro" id="IPR036390">
    <property type="entry name" value="WH_DNA-bd_sf"/>
</dbReference>
<feature type="binding site" evidence="10">
    <location>
        <position position="134"/>
    </location>
    <ligand>
        <name>Zn(2+)</name>
        <dbReference type="ChEBI" id="CHEBI:29105"/>
    </ligand>
</feature>
<dbReference type="GO" id="GO:0003700">
    <property type="term" value="F:DNA-binding transcription factor activity"/>
    <property type="evidence" value="ECO:0007669"/>
    <property type="project" value="InterPro"/>
</dbReference>
<keyword evidence="4" id="KW-0678">Repressor</keyword>
<evidence type="ECO:0000256" key="9">
    <source>
        <dbReference type="ARBA" id="ARBA00023163"/>
    </source>
</evidence>
<feature type="binding site" evidence="10">
    <location>
        <position position="94"/>
    </location>
    <ligand>
        <name>Zn(2+)</name>
        <dbReference type="ChEBI" id="CHEBI:29105"/>
    </ligand>
</feature>
<dbReference type="AlphaFoldDB" id="A0A5D8QAT9"/>
<name>A0A5D8QAT9_9THEO</name>
<dbReference type="Gene3D" id="3.30.1490.190">
    <property type="match status" value="1"/>
</dbReference>
<accession>A0A5D8QAT9</accession>
<evidence type="ECO:0000256" key="7">
    <source>
        <dbReference type="ARBA" id="ARBA00023015"/>
    </source>
</evidence>
<sequence length="138" mass="15762">MEDAALLLKKKGIKVTPQRLAIYHLLKNTKSHPSADVIYNSLSTQFPTMSLATVYKTLDLLSHIGLIQELNVGEDSFRYDANVEPHPHIICLKCKKVEDVENHFTEELKEIISKKTNYKVVSQQLYFYGYCPECSKGD</sequence>
<dbReference type="SUPFAM" id="SSF46785">
    <property type="entry name" value="Winged helix' DNA-binding domain"/>
    <property type="match status" value="1"/>
</dbReference>